<accession>A0A8J2JSQ9</accession>
<proteinExistence type="predicted"/>
<evidence type="ECO:0000313" key="1">
    <source>
        <dbReference type="EMBL" id="CAG7723561.1"/>
    </source>
</evidence>
<name>A0A8J2JSQ9_9HEXA</name>
<feature type="non-terminal residue" evidence="1">
    <location>
        <position position="1"/>
    </location>
</feature>
<dbReference type="AlphaFoldDB" id="A0A8J2JSQ9"/>
<reference evidence="1" key="1">
    <citation type="submission" date="2021-06" db="EMBL/GenBank/DDBJ databases">
        <authorList>
            <person name="Hodson N. C."/>
            <person name="Mongue J. A."/>
            <person name="Jaron S. K."/>
        </authorList>
    </citation>
    <scope>NUCLEOTIDE SEQUENCE</scope>
</reference>
<dbReference type="Proteomes" id="UP000708208">
    <property type="component" value="Unassembled WGS sequence"/>
</dbReference>
<sequence>VESEKLQCNYDCRECIFSDFAPVPTSTKQKANYQ</sequence>
<organism evidence="1 2">
    <name type="scientific">Allacma fusca</name>
    <dbReference type="NCBI Taxonomy" id="39272"/>
    <lineage>
        <taxon>Eukaryota</taxon>
        <taxon>Metazoa</taxon>
        <taxon>Ecdysozoa</taxon>
        <taxon>Arthropoda</taxon>
        <taxon>Hexapoda</taxon>
        <taxon>Collembola</taxon>
        <taxon>Symphypleona</taxon>
        <taxon>Sminthuridae</taxon>
        <taxon>Allacma</taxon>
    </lineage>
</organism>
<comment type="caution">
    <text evidence="1">The sequence shown here is derived from an EMBL/GenBank/DDBJ whole genome shotgun (WGS) entry which is preliminary data.</text>
</comment>
<evidence type="ECO:0000313" key="2">
    <source>
        <dbReference type="Proteomes" id="UP000708208"/>
    </source>
</evidence>
<gene>
    <name evidence="1" type="ORF">AFUS01_LOCUS12642</name>
</gene>
<keyword evidence="2" id="KW-1185">Reference proteome</keyword>
<protein>
    <submittedName>
        <fullName evidence="1">Uncharacterized protein</fullName>
    </submittedName>
</protein>
<dbReference type="EMBL" id="CAJVCH010100229">
    <property type="protein sequence ID" value="CAG7723561.1"/>
    <property type="molecule type" value="Genomic_DNA"/>
</dbReference>